<evidence type="ECO:0000313" key="2">
    <source>
        <dbReference type="Proteomes" id="UP001152519"/>
    </source>
</evidence>
<dbReference type="AlphaFoldDB" id="A0A9W4E9U3"/>
<dbReference type="Proteomes" id="UP001152519">
    <property type="component" value="Unassembled WGS sequence"/>
</dbReference>
<name>A0A9W4E9U3_9ACTN</name>
<keyword evidence="2" id="KW-1185">Reference proteome</keyword>
<reference evidence="1" key="1">
    <citation type="submission" date="2021-05" db="EMBL/GenBank/DDBJ databases">
        <authorList>
            <person name="Arsene-Ploetze F."/>
        </authorList>
    </citation>
    <scope>NUCLEOTIDE SEQUENCE</scope>
    <source>
        <strain evidence="1">DSM 42138</strain>
    </source>
</reference>
<proteinExistence type="predicted"/>
<accession>A0A9W4E9U3</accession>
<organism evidence="1 2">
    <name type="scientific">Actinacidiphila cocklensis</name>
    <dbReference type="NCBI Taxonomy" id="887465"/>
    <lineage>
        <taxon>Bacteria</taxon>
        <taxon>Bacillati</taxon>
        <taxon>Actinomycetota</taxon>
        <taxon>Actinomycetes</taxon>
        <taxon>Kitasatosporales</taxon>
        <taxon>Streptomycetaceae</taxon>
        <taxon>Actinacidiphila</taxon>
    </lineage>
</organism>
<gene>
    <name evidence="1" type="ORF">SCOCK_430050</name>
</gene>
<protein>
    <submittedName>
        <fullName evidence="1">Uncharacterized protein</fullName>
    </submittedName>
</protein>
<evidence type="ECO:0000313" key="1">
    <source>
        <dbReference type="EMBL" id="CAG6396628.1"/>
    </source>
</evidence>
<sequence>MGRCLTGRSRAGYVARHAAHHTPDDAGSCRPQACVLRRVSPGLTAQLREERQRGCPPARFTTGAAATVRLAAVDHLEGHRGSPPAARSP</sequence>
<comment type="caution">
    <text evidence="1">The sequence shown here is derived from an EMBL/GenBank/DDBJ whole genome shotgun (WGS) entry which is preliminary data.</text>
</comment>
<dbReference type="EMBL" id="CAJSLV010000074">
    <property type="protein sequence ID" value="CAG6396628.1"/>
    <property type="molecule type" value="Genomic_DNA"/>
</dbReference>